<dbReference type="RefSeq" id="WP_379912624.1">
    <property type="nucleotide sequence ID" value="NZ_JBHSWE010000001.1"/>
</dbReference>
<dbReference type="EMBL" id="JBHSWE010000001">
    <property type="protein sequence ID" value="MFC6673877.1"/>
    <property type="molecule type" value="Genomic_DNA"/>
</dbReference>
<organism evidence="2 3">
    <name type="scientific">Marinobacterium aestuariivivens</name>
    <dbReference type="NCBI Taxonomy" id="1698799"/>
    <lineage>
        <taxon>Bacteria</taxon>
        <taxon>Pseudomonadati</taxon>
        <taxon>Pseudomonadota</taxon>
        <taxon>Gammaproteobacteria</taxon>
        <taxon>Oceanospirillales</taxon>
        <taxon>Oceanospirillaceae</taxon>
        <taxon>Marinobacterium</taxon>
    </lineage>
</organism>
<feature type="signal peptide" evidence="1">
    <location>
        <begin position="1"/>
        <end position="21"/>
    </location>
</feature>
<evidence type="ECO:0000313" key="2">
    <source>
        <dbReference type="EMBL" id="MFC6673877.1"/>
    </source>
</evidence>
<evidence type="ECO:0000313" key="3">
    <source>
        <dbReference type="Proteomes" id="UP001596422"/>
    </source>
</evidence>
<name>A0ABW2A8Y9_9GAMM</name>
<evidence type="ECO:0000256" key="1">
    <source>
        <dbReference type="SAM" id="SignalP"/>
    </source>
</evidence>
<sequence>MKASPVLLAAGLWLATGLTTASELASRFIDEARAACATYENGELGYQPGTIRLIDLNGDGIDDEIIDESTYKCTSSATMFCGTGGCGLKVIVGDRVLERLVKQWQTLEWDGDRMLLLQLHGAECGGSGLERCYEAVSWGEGDFRSVRR</sequence>
<keyword evidence="1" id="KW-0732">Signal</keyword>
<feature type="chain" id="PRO_5045614610" evidence="1">
    <location>
        <begin position="22"/>
        <end position="148"/>
    </location>
</feature>
<dbReference type="Proteomes" id="UP001596422">
    <property type="component" value="Unassembled WGS sequence"/>
</dbReference>
<keyword evidence="3" id="KW-1185">Reference proteome</keyword>
<gene>
    <name evidence="2" type="ORF">ACFQDL_30165</name>
</gene>
<protein>
    <submittedName>
        <fullName evidence="2">Uncharacterized protein</fullName>
    </submittedName>
</protein>
<reference evidence="3" key="1">
    <citation type="journal article" date="2019" name="Int. J. Syst. Evol. Microbiol.">
        <title>The Global Catalogue of Microorganisms (GCM) 10K type strain sequencing project: providing services to taxonomists for standard genome sequencing and annotation.</title>
        <authorList>
            <consortium name="The Broad Institute Genomics Platform"/>
            <consortium name="The Broad Institute Genome Sequencing Center for Infectious Disease"/>
            <person name="Wu L."/>
            <person name="Ma J."/>
        </authorList>
    </citation>
    <scope>NUCLEOTIDE SEQUENCE [LARGE SCALE GENOMIC DNA]</scope>
    <source>
        <strain evidence="3">NBRC 111756</strain>
    </source>
</reference>
<proteinExistence type="predicted"/>
<comment type="caution">
    <text evidence="2">The sequence shown here is derived from an EMBL/GenBank/DDBJ whole genome shotgun (WGS) entry which is preliminary data.</text>
</comment>
<accession>A0ABW2A8Y9</accession>